<protein>
    <submittedName>
        <fullName evidence="7">Zinc finger, C2H2-type/integrase, DNA-binding protein</fullName>
    </submittedName>
</protein>
<dbReference type="EMBL" id="AZNF01000007">
    <property type="protein sequence ID" value="KID65199.1"/>
    <property type="molecule type" value="Genomic_DNA"/>
</dbReference>
<evidence type="ECO:0000256" key="2">
    <source>
        <dbReference type="ARBA" id="ARBA00022771"/>
    </source>
</evidence>
<dbReference type="PROSITE" id="PS00028">
    <property type="entry name" value="ZINC_FINGER_C2H2_1"/>
    <property type="match status" value="1"/>
</dbReference>
<dbReference type="SUPFAM" id="SSF57667">
    <property type="entry name" value="beta-beta-alpha zinc fingers"/>
    <property type="match status" value="1"/>
</dbReference>
<evidence type="ECO:0000313" key="8">
    <source>
        <dbReference type="Proteomes" id="UP000031186"/>
    </source>
</evidence>
<dbReference type="GO" id="GO:0008270">
    <property type="term" value="F:zinc ion binding"/>
    <property type="evidence" value="ECO:0007669"/>
    <property type="project" value="UniProtKB-KW"/>
</dbReference>
<gene>
    <name evidence="7" type="ORF">MAN_06210</name>
</gene>
<keyword evidence="1" id="KW-0479">Metal-binding</keyword>
<keyword evidence="7" id="KW-0238">DNA-binding</keyword>
<evidence type="ECO:0000256" key="4">
    <source>
        <dbReference type="PROSITE-ProRule" id="PRU00042"/>
    </source>
</evidence>
<feature type="region of interest" description="Disordered" evidence="5">
    <location>
        <begin position="14"/>
        <end position="46"/>
    </location>
</feature>
<keyword evidence="8" id="KW-1185">Reference proteome</keyword>
<dbReference type="PANTHER" id="PTHR23235">
    <property type="entry name" value="KRUEPPEL-LIKE TRANSCRIPTION FACTOR"/>
    <property type="match status" value="1"/>
</dbReference>
<feature type="domain" description="C2H2-type" evidence="6">
    <location>
        <begin position="118"/>
        <end position="142"/>
    </location>
</feature>
<dbReference type="GO" id="GO:0003677">
    <property type="term" value="F:DNA binding"/>
    <property type="evidence" value="ECO:0007669"/>
    <property type="project" value="UniProtKB-KW"/>
</dbReference>
<dbReference type="Pfam" id="PF00096">
    <property type="entry name" value="zf-C2H2"/>
    <property type="match status" value="1"/>
</dbReference>
<accession>A0A0B4GA36</accession>
<dbReference type="VEuPathDB" id="FungiDB:MAN_06210"/>
<evidence type="ECO:0000259" key="6">
    <source>
        <dbReference type="PROSITE" id="PS50157"/>
    </source>
</evidence>
<comment type="caution">
    <text evidence="7">The sequence shown here is derived from an EMBL/GenBank/DDBJ whole genome shotgun (WGS) entry which is preliminary data.</text>
</comment>
<feature type="non-terminal residue" evidence="7">
    <location>
        <position position="1"/>
    </location>
</feature>
<keyword evidence="3" id="KW-0862">Zinc</keyword>
<evidence type="ECO:0000256" key="3">
    <source>
        <dbReference type="ARBA" id="ARBA00022833"/>
    </source>
</evidence>
<evidence type="ECO:0000256" key="1">
    <source>
        <dbReference type="ARBA" id="ARBA00022723"/>
    </source>
</evidence>
<dbReference type="Gene3D" id="3.30.160.60">
    <property type="entry name" value="Classic Zinc Finger"/>
    <property type="match status" value="2"/>
</dbReference>
<proteinExistence type="predicted"/>
<dbReference type="InterPro" id="IPR036236">
    <property type="entry name" value="Znf_C2H2_sf"/>
</dbReference>
<organism evidence="7 8">
    <name type="scientific">Metarhizium anisopliae (strain ARSEF 549)</name>
    <dbReference type="NCBI Taxonomy" id="3151832"/>
    <lineage>
        <taxon>Eukaryota</taxon>
        <taxon>Fungi</taxon>
        <taxon>Dikarya</taxon>
        <taxon>Ascomycota</taxon>
        <taxon>Pezizomycotina</taxon>
        <taxon>Sordariomycetes</taxon>
        <taxon>Hypocreomycetidae</taxon>
        <taxon>Hypocreales</taxon>
        <taxon>Clavicipitaceae</taxon>
        <taxon>Metarhizium</taxon>
    </lineage>
</organism>
<name>A0A0B4GA36_METAF</name>
<reference evidence="7 8" key="1">
    <citation type="journal article" date="2014" name="Proc. Natl. Acad. Sci. U.S.A.">
        <title>Trajectory and genomic determinants of fungal-pathogen speciation and host adaptation.</title>
        <authorList>
            <person name="Hu X."/>
            <person name="Xiao G."/>
            <person name="Zheng P."/>
            <person name="Shang Y."/>
            <person name="Su Y."/>
            <person name="Zhang X."/>
            <person name="Liu X."/>
            <person name="Zhan S."/>
            <person name="St Leger R.J."/>
            <person name="Wang C."/>
        </authorList>
    </citation>
    <scope>NUCLEOTIDE SEQUENCE [LARGE SCALE GENOMIC DNA]</scope>
    <source>
        <strain evidence="7 8">ARSEF 549</strain>
    </source>
</reference>
<dbReference type="SMART" id="SM00355">
    <property type="entry name" value="ZnF_C2H2"/>
    <property type="match status" value="2"/>
</dbReference>
<sequence length="229" mass="25747">MNRYLEHPNFSIDNVTIPAGPLNPQQPMWPDDSRSNDSGLEDPSVCMPQHLLPQQNLEVHTLLGQHGNGSSMGIPFDMGIFPDIIGVRNDHAVIEANEANEAPAIQEMHGRVEHFGPFVCVKCYMAFRNNTELLRHGRNAGHRPYACHCNKSFTRLDALKRHLNSRAAGPETSKAKARHSCLFCGKYAGEKGFDRRDHLLQHLRVRHRFEESAIAFMRLRAGAPVPSQL</sequence>
<dbReference type="HOGENOM" id="CLU_1310396_0_0_1"/>
<dbReference type="Proteomes" id="UP000031186">
    <property type="component" value="Unassembled WGS sequence"/>
</dbReference>
<evidence type="ECO:0000256" key="5">
    <source>
        <dbReference type="SAM" id="MobiDB-lite"/>
    </source>
</evidence>
<dbReference type="AlphaFoldDB" id="A0A0B4GA36"/>
<dbReference type="InterPro" id="IPR013087">
    <property type="entry name" value="Znf_C2H2_type"/>
</dbReference>
<evidence type="ECO:0000313" key="7">
    <source>
        <dbReference type="EMBL" id="KID65199.1"/>
    </source>
</evidence>
<dbReference type="PROSITE" id="PS50157">
    <property type="entry name" value="ZINC_FINGER_C2H2_2"/>
    <property type="match status" value="1"/>
</dbReference>
<keyword evidence="2 4" id="KW-0863">Zinc-finger</keyword>